<dbReference type="EMBL" id="AE017126">
    <property type="protein sequence ID" value="AAP99984.1"/>
    <property type="molecule type" value="Genomic_DNA"/>
</dbReference>
<dbReference type="Pfam" id="PF11360">
    <property type="entry name" value="DUF3110"/>
    <property type="match status" value="1"/>
</dbReference>
<dbReference type="Proteomes" id="UP000001420">
    <property type="component" value="Chromosome"/>
</dbReference>
<dbReference type="HOGENOM" id="CLU_131947_0_0_3"/>
<accession>Q7VC02</accession>
<dbReference type="OrthoDB" id="461609at2"/>
<dbReference type="PATRIC" id="fig|167539.5.peg.989"/>
<protein>
    <recommendedName>
        <fullName evidence="3">DUF3110 domain-containing protein</fullName>
    </recommendedName>
</protein>
<dbReference type="KEGG" id="pma:Pro_0940"/>
<dbReference type="RefSeq" id="WP_011125092.1">
    <property type="nucleotide sequence ID" value="NC_005042.1"/>
</dbReference>
<dbReference type="AlphaFoldDB" id="Q7VC02"/>
<dbReference type="eggNOG" id="COG0457">
    <property type="taxonomic scope" value="Bacteria"/>
</dbReference>
<name>Q7VC02_PROMA</name>
<dbReference type="STRING" id="167539.Pro_0940"/>
<evidence type="ECO:0000313" key="1">
    <source>
        <dbReference type="EMBL" id="AAP99984.1"/>
    </source>
</evidence>
<gene>
    <name evidence="1" type="ordered locus">Pro_0940</name>
</gene>
<dbReference type="InterPro" id="IPR021503">
    <property type="entry name" value="DUF3110"/>
</dbReference>
<organism evidence="1 2">
    <name type="scientific">Prochlorococcus marinus (strain SARG / CCMP1375 / SS120)</name>
    <dbReference type="NCBI Taxonomy" id="167539"/>
    <lineage>
        <taxon>Bacteria</taxon>
        <taxon>Bacillati</taxon>
        <taxon>Cyanobacteriota</taxon>
        <taxon>Cyanophyceae</taxon>
        <taxon>Synechococcales</taxon>
        <taxon>Prochlorococcaceae</taxon>
        <taxon>Prochlorococcus</taxon>
    </lineage>
</organism>
<proteinExistence type="predicted"/>
<keyword evidence="2" id="KW-1185">Reference proteome</keyword>
<evidence type="ECO:0008006" key="3">
    <source>
        <dbReference type="Google" id="ProtNLM"/>
    </source>
</evidence>
<evidence type="ECO:0000313" key="2">
    <source>
        <dbReference type="Proteomes" id="UP000001420"/>
    </source>
</evidence>
<reference evidence="1 2" key="1">
    <citation type="journal article" date="2003" name="Proc. Natl. Acad. Sci. U.S.A.">
        <title>Genome sequence of the cyanobacterium Prochlorococcus marinus SS120, a nearly minimal oxyphototrophic genome.</title>
        <authorList>
            <person name="Dufresne A."/>
            <person name="Salanoubat M."/>
            <person name="Partensky F."/>
            <person name="Artiguenave F."/>
            <person name="Axmann I.M."/>
            <person name="Barbe V."/>
            <person name="Duprat S."/>
            <person name="Galperin M.Y."/>
            <person name="Koonin E.V."/>
            <person name="Le Gall F."/>
            <person name="Makarova K.S."/>
            <person name="Ostrowski M."/>
            <person name="Oztas S."/>
            <person name="Robert C."/>
            <person name="Rogozin I.B."/>
            <person name="Scanlan D.J."/>
            <person name="Tandeau de Marsac N."/>
            <person name="Weissenbach J."/>
            <person name="Wincker P."/>
            <person name="Wolf Y.I."/>
            <person name="Hess W.R."/>
        </authorList>
    </citation>
    <scope>NUCLEOTIDE SEQUENCE [LARGE SCALE GENOMIC DNA]</scope>
    <source>
        <strain evidence="2">SARG / CCMP1375 / SS120</strain>
    </source>
</reference>
<sequence>MLVHVLLYNVGKEDEGIHSIDIKGKTIVLMFEDKDDAVRYCGLLEAQDFPIPTIEEIEKTEIQTFCNDAGYESRYVNKGFLPETEEDRLLISPPERNLDEPEWYREDLSNINQDNNQGDKQLDEIRNKLEKLL</sequence>
<dbReference type="EnsemblBacteria" id="AAP99984">
    <property type="protein sequence ID" value="AAP99984"/>
    <property type="gene ID" value="Pro_0940"/>
</dbReference>